<name>A0A0E9QWB0_ANGAN</name>
<dbReference type="EMBL" id="GBXM01087850">
    <property type="protein sequence ID" value="JAH20727.1"/>
    <property type="molecule type" value="Transcribed_RNA"/>
</dbReference>
<reference evidence="1" key="2">
    <citation type="journal article" date="2015" name="Fish Shellfish Immunol.">
        <title>Early steps in the European eel (Anguilla anguilla)-Vibrio vulnificus interaction in the gills: Role of the RtxA13 toxin.</title>
        <authorList>
            <person name="Callol A."/>
            <person name="Pajuelo D."/>
            <person name="Ebbesson L."/>
            <person name="Teles M."/>
            <person name="MacKenzie S."/>
            <person name="Amaro C."/>
        </authorList>
    </citation>
    <scope>NUCLEOTIDE SEQUENCE</scope>
</reference>
<evidence type="ECO:0000313" key="1">
    <source>
        <dbReference type="EMBL" id="JAH20727.1"/>
    </source>
</evidence>
<dbReference type="AlphaFoldDB" id="A0A0E9QWB0"/>
<protein>
    <submittedName>
        <fullName evidence="1">Uncharacterized protein</fullName>
    </submittedName>
</protein>
<accession>A0A0E9QWB0</accession>
<sequence length="60" mass="6982">MCVFTFFSDRCCSPMSLWSTLLMCLCICTMVRVRVPHLIQCSIIKKSHRAQKTQRVHYGS</sequence>
<organism evidence="1">
    <name type="scientific">Anguilla anguilla</name>
    <name type="common">European freshwater eel</name>
    <name type="synonym">Muraena anguilla</name>
    <dbReference type="NCBI Taxonomy" id="7936"/>
    <lineage>
        <taxon>Eukaryota</taxon>
        <taxon>Metazoa</taxon>
        <taxon>Chordata</taxon>
        <taxon>Craniata</taxon>
        <taxon>Vertebrata</taxon>
        <taxon>Euteleostomi</taxon>
        <taxon>Actinopterygii</taxon>
        <taxon>Neopterygii</taxon>
        <taxon>Teleostei</taxon>
        <taxon>Anguilliformes</taxon>
        <taxon>Anguillidae</taxon>
        <taxon>Anguilla</taxon>
    </lineage>
</organism>
<proteinExistence type="predicted"/>
<reference evidence="1" key="1">
    <citation type="submission" date="2014-11" db="EMBL/GenBank/DDBJ databases">
        <authorList>
            <person name="Amaro Gonzalez C."/>
        </authorList>
    </citation>
    <scope>NUCLEOTIDE SEQUENCE</scope>
</reference>